<sequence length="163" mass="19177">MKSKIILPPPGQFQRSDIYSRKRWRRVQFLANKFWNRWRKEYLSNLQSRKSGLRQKFASRRYSNDKDEQAARNQWHLGKINTAHVDEDGLVRKVRVTIGSQIDNRGRRKSPLQELDRPIQKLVLILEVGETEEVPTEDLENVSDAMSSNGSIVDIRLYDILKN</sequence>
<evidence type="ECO:0000313" key="2">
    <source>
        <dbReference type="EMBL" id="CAC5383581.1"/>
    </source>
</evidence>
<keyword evidence="3" id="KW-1185">Reference proteome</keyword>
<protein>
    <recommendedName>
        <fullName evidence="1">DUF5641 domain-containing protein</fullName>
    </recommendedName>
</protein>
<dbReference type="OrthoDB" id="8046937at2759"/>
<reference evidence="2 3" key="1">
    <citation type="submission" date="2020-06" db="EMBL/GenBank/DDBJ databases">
        <authorList>
            <person name="Li R."/>
            <person name="Bekaert M."/>
        </authorList>
    </citation>
    <scope>NUCLEOTIDE SEQUENCE [LARGE SCALE GENOMIC DNA]</scope>
    <source>
        <strain evidence="3">wild</strain>
    </source>
</reference>
<dbReference type="InterPro" id="IPR040676">
    <property type="entry name" value="DUF5641"/>
</dbReference>
<gene>
    <name evidence="2" type="ORF">MCOR_19314</name>
</gene>
<dbReference type="PANTHER" id="PTHR47331:SF5">
    <property type="entry name" value="RIBONUCLEASE H"/>
    <property type="match status" value="1"/>
</dbReference>
<dbReference type="EMBL" id="CACVKT020003420">
    <property type="protein sequence ID" value="CAC5383581.1"/>
    <property type="molecule type" value="Genomic_DNA"/>
</dbReference>
<dbReference type="Proteomes" id="UP000507470">
    <property type="component" value="Unassembled WGS sequence"/>
</dbReference>
<name>A0A6J8BJL3_MYTCO</name>
<organism evidence="2 3">
    <name type="scientific">Mytilus coruscus</name>
    <name type="common">Sea mussel</name>
    <dbReference type="NCBI Taxonomy" id="42192"/>
    <lineage>
        <taxon>Eukaryota</taxon>
        <taxon>Metazoa</taxon>
        <taxon>Spiralia</taxon>
        <taxon>Lophotrochozoa</taxon>
        <taxon>Mollusca</taxon>
        <taxon>Bivalvia</taxon>
        <taxon>Autobranchia</taxon>
        <taxon>Pteriomorphia</taxon>
        <taxon>Mytilida</taxon>
        <taxon>Mytiloidea</taxon>
        <taxon>Mytilidae</taxon>
        <taxon>Mytilinae</taxon>
        <taxon>Mytilus</taxon>
    </lineage>
</organism>
<accession>A0A6J8BJL3</accession>
<evidence type="ECO:0000259" key="1">
    <source>
        <dbReference type="Pfam" id="PF18701"/>
    </source>
</evidence>
<dbReference type="AlphaFoldDB" id="A0A6J8BJL3"/>
<evidence type="ECO:0000313" key="3">
    <source>
        <dbReference type="Proteomes" id="UP000507470"/>
    </source>
</evidence>
<feature type="domain" description="DUF5641" evidence="1">
    <location>
        <begin position="22"/>
        <end position="123"/>
    </location>
</feature>
<dbReference type="Pfam" id="PF18701">
    <property type="entry name" value="DUF5641"/>
    <property type="match status" value="1"/>
</dbReference>
<dbReference type="PANTHER" id="PTHR47331">
    <property type="entry name" value="PHD-TYPE DOMAIN-CONTAINING PROTEIN"/>
    <property type="match status" value="1"/>
</dbReference>
<proteinExistence type="predicted"/>